<name>A0A914Z8V0_9BILA</name>
<reference evidence="4" key="1">
    <citation type="submission" date="2022-11" db="UniProtKB">
        <authorList>
            <consortium name="WormBaseParasite"/>
        </authorList>
    </citation>
    <scope>IDENTIFICATION</scope>
</reference>
<keyword evidence="1" id="KW-0040">ANK repeat</keyword>
<dbReference type="InterPro" id="IPR036770">
    <property type="entry name" value="Ankyrin_rpt-contain_sf"/>
</dbReference>
<protein>
    <submittedName>
        <fullName evidence="4">Ankyrin repeat protein</fullName>
    </submittedName>
</protein>
<dbReference type="PROSITE" id="PS50297">
    <property type="entry name" value="ANK_REP_REGION"/>
    <property type="match status" value="1"/>
</dbReference>
<accession>A0A914Z8V0</accession>
<organism evidence="3 4">
    <name type="scientific">Panagrolaimus superbus</name>
    <dbReference type="NCBI Taxonomy" id="310955"/>
    <lineage>
        <taxon>Eukaryota</taxon>
        <taxon>Metazoa</taxon>
        <taxon>Ecdysozoa</taxon>
        <taxon>Nematoda</taxon>
        <taxon>Chromadorea</taxon>
        <taxon>Rhabditida</taxon>
        <taxon>Tylenchina</taxon>
        <taxon>Panagrolaimomorpha</taxon>
        <taxon>Panagrolaimoidea</taxon>
        <taxon>Panagrolaimidae</taxon>
        <taxon>Panagrolaimus</taxon>
    </lineage>
</organism>
<dbReference type="SUPFAM" id="SSF48403">
    <property type="entry name" value="Ankyrin repeat"/>
    <property type="match status" value="1"/>
</dbReference>
<sequence length="143" mass="16318">MAVMEEKYEIVSFLIKSGASLDISTTDKLSKVPSKRTPLMEAVSLGSSALIRLLISNGANPFLKDAEYKKASFYFDEEEFEKNFAVAEFDDLKEAMELLKNAETEREVREGENDQQDDDVEESNLRKRLNEGTLNVSKRTRRK</sequence>
<keyword evidence="3" id="KW-1185">Reference proteome</keyword>
<dbReference type="InterPro" id="IPR002110">
    <property type="entry name" value="Ankyrin_rpt"/>
</dbReference>
<dbReference type="Gene3D" id="1.25.40.20">
    <property type="entry name" value="Ankyrin repeat-containing domain"/>
    <property type="match status" value="1"/>
</dbReference>
<dbReference type="AlphaFoldDB" id="A0A914Z8V0"/>
<evidence type="ECO:0000256" key="2">
    <source>
        <dbReference type="SAM" id="MobiDB-lite"/>
    </source>
</evidence>
<evidence type="ECO:0000313" key="4">
    <source>
        <dbReference type="WBParaSite" id="PSU_v2.g6672.t1"/>
    </source>
</evidence>
<feature type="repeat" description="ANK" evidence="1">
    <location>
        <begin position="34"/>
        <end position="66"/>
    </location>
</feature>
<feature type="compositionally biased region" description="Basic and acidic residues" evidence="2">
    <location>
        <begin position="102"/>
        <end position="112"/>
    </location>
</feature>
<dbReference type="Proteomes" id="UP000887577">
    <property type="component" value="Unplaced"/>
</dbReference>
<feature type="region of interest" description="Disordered" evidence="2">
    <location>
        <begin position="102"/>
        <end position="143"/>
    </location>
</feature>
<feature type="compositionally biased region" description="Acidic residues" evidence="2">
    <location>
        <begin position="113"/>
        <end position="122"/>
    </location>
</feature>
<evidence type="ECO:0000256" key="1">
    <source>
        <dbReference type="PROSITE-ProRule" id="PRU00023"/>
    </source>
</evidence>
<dbReference type="Pfam" id="PF12796">
    <property type="entry name" value="Ank_2"/>
    <property type="match status" value="1"/>
</dbReference>
<dbReference type="PROSITE" id="PS50088">
    <property type="entry name" value="ANK_REPEAT"/>
    <property type="match status" value="1"/>
</dbReference>
<dbReference type="WBParaSite" id="PSU_v2.g6672.t1">
    <property type="protein sequence ID" value="PSU_v2.g6672.t1"/>
    <property type="gene ID" value="PSU_v2.g6672"/>
</dbReference>
<evidence type="ECO:0000313" key="3">
    <source>
        <dbReference type="Proteomes" id="UP000887577"/>
    </source>
</evidence>
<proteinExistence type="predicted"/>